<sequence length="408" mass="42168">MFGRRIRGTRSAPAQTAAAQSAAAQSAAAQGTMSPVEGSDVTVAGESSFPPVRVNAFRIGLVGGLGVLLSLLIGGAVTQLSTVLVYVGLALFIALGLDPLVSWLERKMPRGLAIAIVFAAVIGVFAGLLFTVIPLIVQQTGNFITHFPQIVSDFGNSDFVKGIEAQLGGAVDIDQAMQGATGFIQDPNNLLALGGGLLAVGSGIASGLTGSVIVLILTLYFLASLRSMKRVAYRFVPANKRKRFASLTEDVTGAVGRYVVGQVTLAAINGVLSFIYLSIIQAPLPVLFAFIAFLGSLIPLVGTLSGAVIITLVCLFASPTTALAAAIYYVIYMQVEAYVLSPRIMNRAVKVPGSIVVIAAVAGGALGSVLGALVAIPVAASAIIIIQKVVWPHQDAKTWPGDSARQLP</sequence>
<protein>
    <submittedName>
        <fullName evidence="9">AI-2E family transporter</fullName>
    </submittedName>
</protein>
<dbReference type="STRING" id="1619308.B5808_14475"/>
<evidence type="ECO:0000256" key="7">
    <source>
        <dbReference type="ARBA" id="ARBA00023136"/>
    </source>
</evidence>
<dbReference type="PANTHER" id="PTHR21716:SF53">
    <property type="entry name" value="PERMEASE PERM-RELATED"/>
    <property type="match status" value="1"/>
</dbReference>
<keyword evidence="10" id="KW-1185">Reference proteome</keyword>
<dbReference type="RefSeq" id="WP_085020417.1">
    <property type="nucleotide sequence ID" value="NZ_BMHD01000001.1"/>
</dbReference>
<dbReference type="Pfam" id="PF01594">
    <property type="entry name" value="AI-2E_transport"/>
    <property type="match status" value="1"/>
</dbReference>
<dbReference type="GO" id="GO:0055085">
    <property type="term" value="P:transmembrane transport"/>
    <property type="evidence" value="ECO:0007669"/>
    <property type="project" value="TreeGrafter"/>
</dbReference>
<evidence type="ECO:0000256" key="2">
    <source>
        <dbReference type="ARBA" id="ARBA00009773"/>
    </source>
</evidence>
<comment type="subcellular location">
    <subcellularLocation>
        <location evidence="1">Cell membrane</location>
        <topology evidence="1">Multi-pass membrane protein</topology>
    </subcellularLocation>
</comment>
<dbReference type="EMBL" id="CP020715">
    <property type="protein sequence ID" value="ARJ06279.1"/>
    <property type="molecule type" value="Genomic_DNA"/>
</dbReference>
<evidence type="ECO:0000313" key="10">
    <source>
        <dbReference type="Proteomes" id="UP000192775"/>
    </source>
</evidence>
<keyword evidence="5 8" id="KW-0812">Transmembrane</keyword>
<proteinExistence type="inferred from homology"/>
<gene>
    <name evidence="9" type="ORF">B5808_14475</name>
</gene>
<evidence type="ECO:0000256" key="6">
    <source>
        <dbReference type="ARBA" id="ARBA00022989"/>
    </source>
</evidence>
<evidence type="ECO:0000313" key="9">
    <source>
        <dbReference type="EMBL" id="ARJ06279.1"/>
    </source>
</evidence>
<feature type="transmembrane region" description="Helical" evidence="8">
    <location>
        <begin position="197"/>
        <end position="223"/>
    </location>
</feature>
<keyword evidence="3" id="KW-0813">Transport</keyword>
<evidence type="ECO:0000256" key="5">
    <source>
        <dbReference type="ARBA" id="ARBA00022692"/>
    </source>
</evidence>
<feature type="transmembrane region" description="Helical" evidence="8">
    <location>
        <begin position="111"/>
        <end position="137"/>
    </location>
</feature>
<keyword evidence="7 8" id="KW-0472">Membrane</keyword>
<keyword evidence="4" id="KW-1003">Cell membrane</keyword>
<feature type="transmembrane region" description="Helical" evidence="8">
    <location>
        <begin position="56"/>
        <end position="77"/>
    </location>
</feature>
<feature type="transmembrane region" description="Helical" evidence="8">
    <location>
        <begin position="274"/>
        <end position="298"/>
    </location>
</feature>
<dbReference type="InterPro" id="IPR002549">
    <property type="entry name" value="AI-2E-like"/>
</dbReference>
<evidence type="ECO:0000256" key="1">
    <source>
        <dbReference type="ARBA" id="ARBA00004651"/>
    </source>
</evidence>
<reference evidence="9 10" key="1">
    <citation type="submission" date="2017-04" db="EMBL/GenBank/DDBJ databases">
        <authorList>
            <person name="Afonso C.L."/>
            <person name="Miller P.J."/>
            <person name="Scott M.A."/>
            <person name="Spackman E."/>
            <person name="Goraichik I."/>
            <person name="Dimitrov K.M."/>
            <person name="Suarez D.L."/>
            <person name="Swayne D.E."/>
        </authorList>
    </citation>
    <scope>NUCLEOTIDE SEQUENCE [LARGE SCALE GENOMIC DNA]</scope>
    <source>
        <strain evidence="10">XA(T)</strain>
    </source>
</reference>
<feature type="transmembrane region" description="Helical" evidence="8">
    <location>
        <begin position="83"/>
        <end position="104"/>
    </location>
</feature>
<dbReference type="Proteomes" id="UP000192775">
    <property type="component" value="Chromosome"/>
</dbReference>
<feature type="transmembrane region" description="Helical" evidence="8">
    <location>
        <begin position="304"/>
        <end position="332"/>
    </location>
</feature>
<evidence type="ECO:0000256" key="4">
    <source>
        <dbReference type="ARBA" id="ARBA00022475"/>
    </source>
</evidence>
<keyword evidence="6 8" id="KW-1133">Transmembrane helix</keyword>
<organism evidence="9 10">
    <name type="scientific">Cnuibacter physcomitrellae</name>
    <dbReference type="NCBI Taxonomy" id="1619308"/>
    <lineage>
        <taxon>Bacteria</taxon>
        <taxon>Bacillati</taxon>
        <taxon>Actinomycetota</taxon>
        <taxon>Actinomycetes</taxon>
        <taxon>Micrococcales</taxon>
        <taxon>Microbacteriaceae</taxon>
        <taxon>Cnuibacter</taxon>
    </lineage>
</organism>
<evidence type="ECO:0000256" key="3">
    <source>
        <dbReference type="ARBA" id="ARBA00022448"/>
    </source>
</evidence>
<accession>A0A1X9LT01</accession>
<feature type="transmembrane region" description="Helical" evidence="8">
    <location>
        <begin position="353"/>
        <end position="386"/>
    </location>
</feature>
<dbReference type="AlphaFoldDB" id="A0A1X9LT01"/>
<comment type="similarity">
    <text evidence="2">Belongs to the autoinducer-2 exporter (AI-2E) (TC 2.A.86) family.</text>
</comment>
<dbReference type="GO" id="GO:0005886">
    <property type="term" value="C:plasma membrane"/>
    <property type="evidence" value="ECO:0007669"/>
    <property type="project" value="UniProtKB-SubCell"/>
</dbReference>
<name>A0A1X9LT01_9MICO</name>
<evidence type="ECO:0000256" key="8">
    <source>
        <dbReference type="SAM" id="Phobius"/>
    </source>
</evidence>
<dbReference type="PANTHER" id="PTHR21716">
    <property type="entry name" value="TRANSMEMBRANE PROTEIN"/>
    <property type="match status" value="1"/>
</dbReference>
<dbReference type="KEGG" id="cphy:B5808_14475"/>